<feature type="compositionally biased region" description="Low complexity" evidence="1">
    <location>
        <begin position="140"/>
        <end position="149"/>
    </location>
</feature>
<evidence type="ECO:0000313" key="4">
    <source>
        <dbReference type="Proteomes" id="UP000535501"/>
    </source>
</evidence>
<sequence>MFLRLTITAALLFVPLTATAETPDICRTLQRRLATLPQVIGSTAEVRRHAEALRYHDDEIRHLRTEMRRARCGGSIVTFGRQNDLCADLAGALREMETARNAIAAQRSAAQRILRPSGERNAILAALQENRCQADAVPEPVPVAVDPAPSIRDEGEVRPYSSITTLSPDAGRTPSPAAEAIAAPPPPERPYDASKPVRTVGPVFLPDDDRIDLANPAKDGAQPRQ</sequence>
<keyword evidence="4" id="KW-1185">Reference proteome</keyword>
<evidence type="ECO:0000313" key="3">
    <source>
        <dbReference type="EMBL" id="MBB6179491.1"/>
    </source>
</evidence>
<dbReference type="EMBL" id="JACHEJ010000002">
    <property type="protein sequence ID" value="MBB6179491.1"/>
    <property type="molecule type" value="Genomic_DNA"/>
</dbReference>
<organism evidence="3 4">
    <name type="scientific">Pseudorhizobium flavum</name>
    <dbReference type="NCBI Taxonomy" id="1335061"/>
    <lineage>
        <taxon>Bacteria</taxon>
        <taxon>Pseudomonadati</taxon>
        <taxon>Pseudomonadota</taxon>
        <taxon>Alphaproteobacteria</taxon>
        <taxon>Hyphomicrobiales</taxon>
        <taxon>Rhizobiaceae</taxon>
        <taxon>Rhizobium/Agrobacterium group</taxon>
        <taxon>Pseudorhizobium</taxon>
    </lineage>
</organism>
<proteinExistence type="predicted"/>
<feature type="region of interest" description="Disordered" evidence="1">
    <location>
        <begin position="140"/>
        <end position="225"/>
    </location>
</feature>
<dbReference type="RefSeq" id="WP_077546043.1">
    <property type="nucleotide sequence ID" value="NZ_JACHEJ010000002.1"/>
</dbReference>
<keyword evidence="2" id="KW-0732">Signal</keyword>
<name>A0A7W9YXL9_9HYPH</name>
<dbReference type="Proteomes" id="UP000535501">
    <property type="component" value="Unassembled WGS sequence"/>
</dbReference>
<evidence type="ECO:0000256" key="2">
    <source>
        <dbReference type="SAM" id="SignalP"/>
    </source>
</evidence>
<reference evidence="3 4" key="1">
    <citation type="submission" date="2020-08" db="EMBL/GenBank/DDBJ databases">
        <title>Genomic Encyclopedia of Type Strains, Phase IV (KMG-IV): sequencing the most valuable type-strain genomes for metagenomic binning, comparative biology and taxonomic classification.</title>
        <authorList>
            <person name="Goeker M."/>
        </authorList>
    </citation>
    <scope>NUCLEOTIDE SEQUENCE [LARGE SCALE GENOMIC DNA]</scope>
    <source>
        <strain evidence="3 4">DSM 102134</strain>
    </source>
</reference>
<comment type="caution">
    <text evidence="3">The sequence shown here is derived from an EMBL/GenBank/DDBJ whole genome shotgun (WGS) entry which is preliminary data.</text>
</comment>
<feature type="signal peptide" evidence="2">
    <location>
        <begin position="1"/>
        <end position="20"/>
    </location>
</feature>
<evidence type="ECO:0000256" key="1">
    <source>
        <dbReference type="SAM" id="MobiDB-lite"/>
    </source>
</evidence>
<accession>A0A7W9YXL9</accession>
<gene>
    <name evidence="3" type="ORF">HNQ75_001445</name>
</gene>
<dbReference type="AlphaFoldDB" id="A0A7W9YXL9"/>
<feature type="chain" id="PRO_5030568229" description="Lysozyme inhibitor LprI N-terminal domain-containing protein" evidence="2">
    <location>
        <begin position="21"/>
        <end position="225"/>
    </location>
</feature>
<protein>
    <recommendedName>
        <fullName evidence="5">Lysozyme inhibitor LprI N-terminal domain-containing protein</fullName>
    </recommendedName>
</protein>
<evidence type="ECO:0008006" key="5">
    <source>
        <dbReference type="Google" id="ProtNLM"/>
    </source>
</evidence>